<dbReference type="GO" id="GO:0009372">
    <property type="term" value="P:quorum sensing"/>
    <property type="evidence" value="ECO:0007669"/>
    <property type="project" value="UniProtKB-UniRule"/>
</dbReference>
<keyword evidence="9" id="KW-0812">Transmembrane</keyword>
<evidence type="ECO:0000256" key="9">
    <source>
        <dbReference type="SAM" id="Phobius"/>
    </source>
</evidence>
<dbReference type="EMBL" id="AP018515">
    <property type="protein sequence ID" value="BBC79212.1"/>
    <property type="molecule type" value="Genomic_DNA"/>
</dbReference>
<evidence type="ECO:0000256" key="5">
    <source>
        <dbReference type="ARBA" id="ARBA00022929"/>
    </source>
</evidence>
<dbReference type="Pfam" id="PF00765">
    <property type="entry name" value="Autoind_synth"/>
    <property type="match status" value="1"/>
</dbReference>
<protein>
    <recommendedName>
        <fullName evidence="1 8">Acyl-homoserine-lactone synthase</fullName>
        <ecNumber evidence="1 8">2.3.1.184</ecNumber>
    </recommendedName>
    <alternativeName>
        <fullName evidence="8">Autoinducer synthesis protein</fullName>
    </alternativeName>
</protein>
<accession>A0A2Z5ZES4</accession>
<keyword evidence="9" id="KW-0472">Membrane</keyword>
<dbReference type="Proteomes" id="UP000270034">
    <property type="component" value="Chromosome"/>
</dbReference>
<dbReference type="InterPro" id="IPR001690">
    <property type="entry name" value="Autoind_synthase"/>
</dbReference>
<dbReference type="EC" id="2.3.1.184" evidence="1 8"/>
<sequence>MKIIFTLKILYRNKTLTAKQKYILIYLKLLFEIYCYILRVTQIYHYHYIYQNKRMFDFRLTQSSEMKMIKVFTYSERMKNYNSYENMVKARAHVFHERLNWEVEVINGREEDEYDRLYNPLYIISERSDGSHAASIRLLPTTGPTMLRNIFYRFFPDCPDIYGANIWEVTRYCATLNKGDSMEHTGELFIKLADLCLDAGIDIVTGVFFKPMFRILTRSGWDPVPVSISEHAGKSIILGTFEISEARKQEVAYKYQIAC</sequence>
<dbReference type="RefSeq" id="WP_048840150.1">
    <property type="nucleotide sequence ID" value="NZ_BAMX01000006.1"/>
</dbReference>
<keyword evidence="9" id="KW-1133">Transmembrane helix</keyword>
<comment type="catalytic activity">
    <reaction evidence="6 8">
        <text>a fatty acyl-[ACP] + S-adenosyl-L-methionine = an N-acyl-L-homoserine lactone + S-methyl-5'-thioadenosine + holo-[ACP] + H(+)</text>
        <dbReference type="Rhea" id="RHEA:10096"/>
        <dbReference type="Rhea" id="RHEA-COMP:9685"/>
        <dbReference type="Rhea" id="RHEA-COMP:14125"/>
        <dbReference type="ChEBI" id="CHEBI:15378"/>
        <dbReference type="ChEBI" id="CHEBI:17509"/>
        <dbReference type="ChEBI" id="CHEBI:55474"/>
        <dbReference type="ChEBI" id="CHEBI:59789"/>
        <dbReference type="ChEBI" id="CHEBI:64479"/>
        <dbReference type="ChEBI" id="CHEBI:138651"/>
        <dbReference type="EC" id="2.3.1.184"/>
    </reaction>
</comment>
<keyword evidence="5 7" id="KW-0071">Autoinducer synthesis</keyword>
<evidence type="ECO:0000256" key="1">
    <source>
        <dbReference type="ARBA" id="ARBA00012340"/>
    </source>
</evidence>
<evidence type="ECO:0000256" key="2">
    <source>
        <dbReference type="ARBA" id="ARBA00022654"/>
    </source>
</evidence>
<feature type="transmembrane region" description="Helical" evidence="9">
    <location>
        <begin position="21"/>
        <end position="39"/>
    </location>
</feature>
<evidence type="ECO:0000256" key="7">
    <source>
        <dbReference type="PROSITE-ProRule" id="PRU00533"/>
    </source>
</evidence>
<gene>
    <name evidence="10" type="ORF">AcetOrient_orf01265</name>
</gene>
<keyword evidence="3 8" id="KW-0808">Transferase</keyword>
<keyword evidence="2 7" id="KW-0673">Quorum sensing</keyword>
<evidence type="ECO:0000313" key="10">
    <source>
        <dbReference type="EMBL" id="BBC79212.1"/>
    </source>
</evidence>
<dbReference type="GeneID" id="76203237"/>
<evidence type="ECO:0000256" key="3">
    <source>
        <dbReference type="ARBA" id="ARBA00022679"/>
    </source>
</evidence>
<dbReference type="PROSITE" id="PS00949">
    <property type="entry name" value="AUTOINDUCER_SYNTH_1"/>
    <property type="match status" value="1"/>
</dbReference>
<dbReference type="SUPFAM" id="SSF55729">
    <property type="entry name" value="Acyl-CoA N-acyltransferases (Nat)"/>
    <property type="match status" value="1"/>
</dbReference>
<proteinExistence type="inferred from homology"/>
<evidence type="ECO:0000256" key="4">
    <source>
        <dbReference type="ARBA" id="ARBA00022691"/>
    </source>
</evidence>
<organism evidence="10 11">
    <name type="scientific">Acetobacter orientalis</name>
    <dbReference type="NCBI Taxonomy" id="146474"/>
    <lineage>
        <taxon>Bacteria</taxon>
        <taxon>Pseudomonadati</taxon>
        <taxon>Pseudomonadota</taxon>
        <taxon>Alphaproteobacteria</taxon>
        <taxon>Acetobacterales</taxon>
        <taxon>Acetobacteraceae</taxon>
        <taxon>Acetobacter</taxon>
    </lineage>
</organism>
<dbReference type="InterPro" id="IPR016181">
    <property type="entry name" value="Acyl_CoA_acyltransferase"/>
</dbReference>
<dbReference type="PROSITE" id="PS51187">
    <property type="entry name" value="AUTOINDUCER_SYNTH_2"/>
    <property type="match status" value="1"/>
</dbReference>
<dbReference type="KEGG" id="aot:AcetOri_orf01265"/>
<evidence type="ECO:0000256" key="6">
    <source>
        <dbReference type="ARBA" id="ARBA00048576"/>
    </source>
</evidence>
<dbReference type="InterPro" id="IPR018311">
    <property type="entry name" value="Autoind_synth_CS"/>
</dbReference>
<dbReference type="PANTHER" id="PTHR39322:SF1">
    <property type="entry name" value="ISOVALERYL-HOMOSERINE LACTONE SYNTHASE"/>
    <property type="match status" value="1"/>
</dbReference>
<evidence type="ECO:0000256" key="8">
    <source>
        <dbReference type="RuleBase" id="RU361135"/>
    </source>
</evidence>
<keyword evidence="4 8" id="KW-0949">S-adenosyl-L-methionine</keyword>
<dbReference type="PANTHER" id="PTHR39322">
    <property type="entry name" value="ACYL-HOMOSERINE-LACTONE SYNTHASE"/>
    <property type="match status" value="1"/>
</dbReference>
<dbReference type="Gene3D" id="3.40.630.30">
    <property type="match status" value="1"/>
</dbReference>
<evidence type="ECO:0000313" key="11">
    <source>
        <dbReference type="Proteomes" id="UP000270034"/>
    </source>
</evidence>
<dbReference type="AlphaFoldDB" id="A0A2Z5ZES4"/>
<reference evidence="10 11" key="1">
    <citation type="submission" date="2018-02" db="EMBL/GenBank/DDBJ databases">
        <title>Acetobacter orientalis genome.</title>
        <authorList>
            <person name="Nakashima N."/>
            <person name="Tamura T."/>
        </authorList>
    </citation>
    <scope>NUCLEOTIDE SEQUENCE [LARGE SCALE GENOMIC DNA]</scope>
    <source>
        <strain evidence="10 11">FAN1</strain>
    </source>
</reference>
<dbReference type="PRINTS" id="PR01549">
    <property type="entry name" value="AUTOINDCRSYN"/>
</dbReference>
<dbReference type="GO" id="GO:0007165">
    <property type="term" value="P:signal transduction"/>
    <property type="evidence" value="ECO:0007669"/>
    <property type="project" value="TreeGrafter"/>
</dbReference>
<comment type="similarity">
    <text evidence="7 8">Belongs to the autoinducer synthase family.</text>
</comment>
<dbReference type="GO" id="GO:0061579">
    <property type="term" value="F:N-acyl homoserine lactone synthase activity"/>
    <property type="evidence" value="ECO:0007669"/>
    <property type="project" value="UniProtKB-UniRule"/>
</dbReference>
<name>A0A2Z5ZES4_9PROT</name>